<comment type="cofactor">
    <cofactor evidence="1">
        <name>Zn(2+)</name>
        <dbReference type="ChEBI" id="CHEBI:29105"/>
    </cofactor>
</comment>
<organism evidence="8 9">
    <name type="scientific">Spirosoma montaniterrae</name>
    <dbReference type="NCBI Taxonomy" id="1178516"/>
    <lineage>
        <taxon>Bacteria</taxon>
        <taxon>Pseudomonadati</taxon>
        <taxon>Bacteroidota</taxon>
        <taxon>Cytophagia</taxon>
        <taxon>Cytophagales</taxon>
        <taxon>Cytophagaceae</taxon>
        <taxon>Spirosoma</taxon>
    </lineage>
</organism>
<evidence type="ECO:0000259" key="7">
    <source>
        <dbReference type="Pfam" id="PF01435"/>
    </source>
</evidence>
<keyword evidence="5" id="KW-0862">Zinc</keyword>
<evidence type="ECO:0000256" key="1">
    <source>
        <dbReference type="ARBA" id="ARBA00001947"/>
    </source>
</evidence>
<keyword evidence="2" id="KW-0645">Protease</keyword>
<evidence type="ECO:0000256" key="4">
    <source>
        <dbReference type="ARBA" id="ARBA00022801"/>
    </source>
</evidence>
<dbReference type="InterPro" id="IPR001915">
    <property type="entry name" value="Peptidase_M48"/>
</dbReference>
<dbReference type="OrthoDB" id="953681at2"/>
<dbReference type="GO" id="GO:0004222">
    <property type="term" value="F:metalloendopeptidase activity"/>
    <property type="evidence" value="ECO:0007669"/>
    <property type="project" value="InterPro"/>
</dbReference>
<dbReference type="GO" id="GO:0006508">
    <property type="term" value="P:proteolysis"/>
    <property type="evidence" value="ECO:0007669"/>
    <property type="project" value="UniProtKB-KW"/>
</dbReference>
<dbReference type="Pfam" id="PF01435">
    <property type="entry name" value="Peptidase_M48"/>
    <property type="match status" value="1"/>
</dbReference>
<dbReference type="EMBL" id="CP014263">
    <property type="protein sequence ID" value="AQG78548.1"/>
    <property type="molecule type" value="Genomic_DNA"/>
</dbReference>
<evidence type="ECO:0000313" key="8">
    <source>
        <dbReference type="EMBL" id="AQG78548.1"/>
    </source>
</evidence>
<dbReference type="KEGG" id="smon:AWR27_03845"/>
<evidence type="ECO:0000256" key="5">
    <source>
        <dbReference type="ARBA" id="ARBA00022833"/>
    </source>
</evidence>
<dbReference type="GO" id="GO:0046872">
    <property type="term" value="F:metal ion binding"/>
    <property type="evidence" value="ECO:0007669"/>
    <property type="project" value="UniProtKB-KW"/>
</dbReference>
<reference evidence="8 9" key="1">
    <citation type="submission" date="2016-01" db="EMBL/GenBank/DDBJ databases">
        <authorList>
            <person name="Oliw E.H."/>
        </authorList>
    </citation>
    <scope>NUCLEOTIDE SEQUENCE [LARGE SCALE GENOMIC DNA]</scope>
    <source>
        <strain evidence="8 9">DY10</strain>
    </source>
</reference>
<keyword evidence="3" id="KW-0479">Metal-binding</keyword>
<gene>
    <name evidence="8" type="ORF">AWR27_03845</name>
</gene>
<dbReference type="Proteomes" id="UP000187941">
    <property type="component" value="Chromosome"/>
</dbReference>
<protein>
    <recommendedName>
        <fullName evidence="7">Peptidase M48 domain-containing protein</fullName>
    </recommendedName>
</protein>
<feature type="domain" description="Peptidase M48" evidence="7">
    <location>
        <begin position="99"/>
        <end position="226"/>
    </location>
</feature>
<evidence type="ECO:0000256" key="3">
    <source>
        <dbReference type="ARBA" id="ARBA00022723"/>
    </source>
</evidence>
<evidence type="ECO:0000256" key="2">
    <source>
        <dbReference type="ARBA" id="ARBA00022670"/>
    </source>
</evidence>
<dbReference type="RefSeq" id="WP_077129987.1">
    <property type="nucleotide sequence ID" value="NZ_CP014263.1"/>
</dbReference>
<evidence type="ECO:0000256" key="6">
    <source>
        <dbReference type="ARBA" id="ARBA00023049"/>
    </source>
</evidence>
<sequence>MKIFNAVLFGCFAVLNFGTYAQPAPKSTLCECERVEADKKRRQLYSNTQAQQIINEYCKLFVHPARIYPKPYACKDVGPIYSQLCEDEQKYVFYDEPFLDNLVKSSRLGDRFVLAHEIAHHLLGHTERAFRLGRQQSIPGEVAKDTRYKSRNKAKKTQMYGITMPQRHLHELEADALGLWMVVQKGATRADIKQIFDVMPRLLSVYKGIPDEETSTDSHPSLVIRKNLIERYWTKFERPTLAMQYQNVVDSIDFVPLQHEVKEFYAYQLLSADEERQAQLTRTERDIRDSLSRRYRFSVDVLGGGVYQRPVLRRDGEPVAATDSRGWVAGLRFGVGAWFKRHRAETDVKVASSSFTTQAAFADGLRTVEVFNSQYLYVQPRYVYSRIGRGNRYKYGTGVWQATAGLSVNVPLTFDYKNYALLVDPVPTQRTSVAPVIGVGYSHANWLTRSGHVRIGLMYQPQLLNLSVGSGEKISAWLHTLSLEASVRLW</sequence>
<keyword evidence="6" id="KW-0482">Metalloprotease</keyword>
<accession>A0A1P9WT59</accession>
<dbReference type="AlphaFoldDB" id="A0A1P9WT59"/>
<name>A0A1P9WT59_9BACT</name>
<proteinExistence type="predicted"/>
<dbReference type="STRING" id="1178516.AWR27_03845"/>
<keyword evidence="4" id="KW-0378">Hydrolase</keyword>
<keyword evidence="9" id="KW-1185">Reference proteome</keyword>
<evidence type="ECO:0000313" key="9">
    <source>
        <dbReference type="Proteomes" id="UP000187941"/>
    </source>
</evidence>